<feature type="domain" description="Sulfatase N-terminal" evidence="9">
    <location>
        <begin position="46"/>
        <end position="414"/>
    </location>
</feature>
<organism evidence="10 11">
    <name type="scientific">Corynascus novoguineensis</name>
    <dbReference type="NCBI Taxonomy" id="1126955"/>
    <lineage>
        <taxon>Eukaryota</taxon>
        <taxon>Fungi</taxon>
        <taxon>Dikarya</taxon>
        <taxon>Ascomycota</taxon>
        <taxon>Pezizomycotina</taxon>
        <taxon>Sordariomycetes</taxon>
        <taxon>Sordariomycetidae</taxon>
        <taxon>Sordariales</taxon>
        <taxon>Chaetomiaceae</taxon>
        <taxon>Corynascus</taxon>
    </lineage>
</organism>
<evidence type="ECO:0000313" key="11">
    <source>
        <dbReference type="Proteomes" id="UP001303647"/>
    </source>
</evidence>
<name>A0AAN7HMD2_9PEZI</name>
<dbReference type="PANTHER" id="PTHR43108:SF8">
    <property type="entry name" value="SD21168P"/>
    <property type="match status" value="1"/>
</dbReference>
<reference evidence="10" key="1">
    <citation type="journal article" date="2023" name="Mol. Phylogenet. Evol.">
        <title>Genome-scale phylogeny and comparative genomics of the fungal order Sordariales.</title>
        <authorList>
            <person name="Hensen N."/>
            <person name="Bonometti L."/>
            <person name="Westerberg I."/>
            <person name="Brannstrom I.O."/>
            <person name="Guillou S."/>
            <person name="Cros-Aarteil S."/>
            <person name="Calhoun S."/>
            <person name="Haridas S."/>
            <person name="Kuo A."/>
            <person name="Mondo S."/>
            <person name="Pangilinan J."/>
            <person name="Riley R."/>
            <person name="LaButti K."/>
            <person name="Andreopoulos B."/>
            <person name="Lipzen A."/>
            <person name="Chen C."/>
            <person name="Yan M."/>
            <person name="Daum C."/>
            <person name="Ng V."/>
            <person name="Clum A."/>
            <person name="Steindorff A."/>
            <person name="Ohm R.A."/>
            <person name="Martin F."/>
            <person name="Silar P."/>
            <person name="Natvig D.O."/>
            <person name="Lalanne C."/>
            <person name="Gautier V."/>
            <person name="Ament-Velasquez S.L."/>
            <person name="Kruys A."/>
            <person name="Hutchinson M.I."/>
            <person name="Powell A.J."/>
            <person name="Barry K."/>
            <person name="Miller A.N."/>
            <person name="Grigoriev I.V."/>
            <person name="Debuchy R."/>
            <person name="Gladieux P."/>
            <person name="Hiltunen Thoren M."/>
            <person name="Johannesson H."/>
        </authorList>
    </citation>
    <scope>NUCLEOTIDE SEQUENCE</scope>
    <source>
        <strain evidence="10">CBS 359.72</strain>
    </source>
</reference>
<evidence type="ECO:0000256" key="3">
    <source>
        <dbReference type="ARBA" id="ARBA00022801"/>
    </source>
</evidence>
<dbReference type="Pfam" id="PF00884">
    <property type="entry name" value="Sulfatase"/>
    <property type="match status" value="1"/>
</dbReference>
<sequence>MRLSGVAVAGLHLPVALAGSHDKQQPLSLSEPWGSSTTPGTQGKRPNIVFILTDDQDLHMQSLDYLPLIKKHLTDKGIFFKRHYCTTAICCPSRVSLWTGKLAHNTNVTDVSPPYGGYPKFAKQGLNDAYLPVWLQEAGYDTYYTGKLFNAHTVDNYNSPFPAGWNGTEFLLDPYTYMYLNASYQRNRDPPVSYPGQHSVDVLAQKALSFLDEASQSPDRPFFLGIAPVAPHSNVAQGPAGDGFDHPLPDNPDDLESLVHFTPPIPAVRHAHLFSDVVVPRTPHFNPPPGAPWGGASWVRRLAPQTADNVAFNDHFYRQRLRTLQSVDELVDAVVHRLEQLGVLDNTYIFYTTDNGFHIGQHRLQPGKECGFEEDINVPLIVRGPGVEAGRVVGDDLVTAHVDLAPTILGLAGVDVSARRNGDGFGFDGEAIPLTGTSLKQAAAADARHEHVTVEFWGFALSEGKRFPGHEQRMVGNNTYKAVRVIGPEYNFYYSVWCNNEHEFYDLTTDPYQLHNLLNVDSASQRPATLLGVPFDKVISRLDALLLVLKSCKGRTCVRPWHALHPAGNVRTLRDALSPRFDSFYERHQKEVSFSRCEMGYLLDAEGPQFETDGLVYRDGAWWSEWV</sequence>
<evidence type="ECO:0000256" key="7">
    <source>
        <dbReference type="SAM" id="MobiDB-lite"/>
    </source>
</evidence>
<evidence type="ECO:0000256" key="1">
    <source>
        <dbReference type="ARBA" id="ARBA00008779"/>
    </source>
</evidence>
<proteinExistence type="inferred from homology"/>
<gene>
    <name evidence="10" type="ORF">C7999DRAFT_33131</name>
</gene>
<evidence type="ECO:0000256" key="2">
    <source>
        <dbReference type="ARBA" id="ARBA00022729"/>
    </source>
</evidence>
<dbReference type="InterPro" id="IPR000917">
    <property type="entry name" value="Sulfatase_N"/>
</dbReference>
<dbReference type="Proteomes" id="UP001303647">
    <property type="component" value="Unassembled WGS sequence"/>
</dbReference>
<comment type="similarity">
    <text evidence="1 5">Belongs to the sulfatase family.</text>
</comment>
<feature type="signal peptide" evidence="8">
    <location>
        <begin position="1"/>
        <end position="18"/>
    </location>
</feature>
<comment type="PTM">
    <text evidence="6">The conversion to 3-oxoalanine (also known as C-formylglycine, FGly), of a serine or cysteine residue in prokaryotes and of a cysteine residue in eukaryotes, is critical for catalytic activity.</text>
</comment>
<evidence type="ECO:0000256" key="5">
    <source>
        <dbReference type="PIRNR" id="PIRNR000972"/>
    </source>
</evidence>
<comment type="catalytic activity">
    <reaction evidence="5">
        <text>an aryl sulfate + H2O = a phenol + sulfate + H(+)</text>
        <dbReference type="Rhea" id="RHEA:17261"/>
        <dbReference type="ChEBI" id="CHEBI:15377"/>
        <dbReference type="ChEBI" id="CHEBI:15378"/>
        <dbReference type="ChEBI" id="CHEBI:16189"/>
        <dbReference type="ChEBI" id="CHEBI:33853"/>
        <dbReference type="ChEBI" id="CHEBI:140317"/>
        <dbReference type="EC" id="3.1.6.1"/>
    </reaction>
</comment>
<dbReference type="PIRSF" id="PIRSF000972">
    <property type="entry name" value="Arylsulf_plant"/>
    <property type="match status" value="1"/>
</dbReference>
<dbReference type="EC" id="3.1.6.1" evidence="5"/>
<dbReference type="InterPro" id="IPR012083">
    <property type="entry name" value="Arylsulfatase"/>
</dbReference>
<dbReference type="InterPro" id="IPR024607">
    <property type="entry name" value="Sulfatase_CS"/>
</dbReference>
<dbReference type="Gene3D" id="3.40.720.10">
    <property type="entry name" value="Alkaline Phosphatase, subunit A"/>
    <property type="match status" value="1"/>
</dbReference>
<evidence type="ECO:0000313" key="10">
    <source>
        <dbReference type="EMBL" id="KAK4246515.1"/>
    </source>
</evidence>
<feature type="chain" id="PRO_5042896311" description="Arylsulfatase" evidence="8">
    <location>
        <begin position="19"/>
        <end position="627"/>
    </location>
</feature>
<dbReference type="PANTHER" id="PTHR43108">
    <property type="entry name" value="N-ACETYLGLUCOSAMINE-6-SULFATASE FAMILY MEMBER"/>
    <property type="match status" value="1"/>
</dbReference>
<keyword evidence="3 5" id="KW-0378">Hydrolase</keyword>
<evidence type="ECO:0000256" key="8">
    <source>
        <dbReference type="SAM" id="SignalP"/>
    </source>
</evidence>
<dbReference type="FunFam" id="3.40.720.10:FF:000051">
    <property type="entry name" value="Arylsulfatase"/>
    <property type="match status" value="1"/>
</dbReference>
<dbReference type="CDD" id="cd16147">
    <property type="entry name" value="G6S"/>
    <property type="match status" value="1"/>
</dbReference>
<feature type="region of interest" description="Disordered" evidence="7">
    <location>
        <begin position="23"/>
        <end position="42"/>
    </location>
</feature>
<comment type="caution">
    <text evidence="10">The sequence shown here is derived from an EMBL/GenBank/DDBJ whole genome shotgun (WGS) entry which is preliminary data.</text>
</comment>
<dbReference type="EMBL" id="MU857673">
    <property type="protein sequence ID" value="KAK4246515.1"/>
    <property type="molecule type" value="Genomic_DNA"/>
</dbReference>
<keyword evidence="2 8" id="KW-0732">Signal</keyword>
<evidence type="ECO:0000256" key="4">
    <source>
        <dbReference type="ARBA" id="ARBA00023180"/>
    </source>
</evidence>
<dbReference type="AlphaFoldDB" id="A0AAN7HMD2"/>
<feature type="compositionally biased region" description="Polar residues" evidence="7">
    <location>
        <begin position="25"/>
        <end position="41"/>
    </location>
</feature>
<evidence type="ECO:0000259" key="9">
    <source>
        <dbReference type="Pfam" id="PF00884"/>
    </source>
</evidence>
<protein>
    <recommendedName>
        <fullName evidence="5">Arylsulfatase</fullName>
        <shortName evidence="5">AS</shortName>
        <ecNumber evidence="5">3.1.6.1</ecNumber>
    </recommendedName>
    <alternativeName>
        <fullName evidence="5">Aryl-sulfate sulphohydrolase</fullName>
    </alternativeName>
</protein>
<keyword evidence="11" id="KW-1185">Reference proteome</keyword>
<dbReference type="PROSITE" id="PS00523">
    <property type="entry name" value="SULFATASE_1"/>
    <property type="match status" value="1"/>
</dbReference>
<dbReference type="InterPro" id="IPR017850">
    <property type="entry name" value="Alkaline_phosphatase_core_sf"/>
</dbReference>
<dbReference type="GO" id="GO:0005539">
    <property type="term" value="F:glycosaminoglycan binding"/>
    <property type="evidence" value="ECO:0007669"/>
    <property type="project" value="TreeGrafter"/>
</dbReference>
<keyword evidence="4" id="KW-0325">Glycoprotein</keyword>
<dbReference type="SUPFAM" id="SSF53649">
    <property type="entry name" value="Alkaline phosphatase-like"/>
    <property type="match status" value="1"/>
</dbReference>
<dbReference type="GO" id="GO:0008449">
    <property type="term" value="F:N-acetylglucosamine-6-sulfatase activity"/>
    <property type="evidence" value="ECO:0007669"/>
    <property type="project" value="TreeGrafter"/>
</dbReference>
<dbReference type="GO" id="GO:0018958">
    <property type="term" value="P:phenol-containing compound metabolic process"/>
    <property type="evidence" value="ECO:0007669"/>
    <property type="project" value="InterPro"/>
</dbReference>
<feature type="modified residue" description="3-oxoalanine (Cys)" evidence="6">
    <location>
        <position position="90"/>
    </location>
</feature>
<accession>A0AAN7HMD2</accession>
<dbReference type="GO" id="GO:0004065">
    <property type="term" value="F:arylsulfatase activity"/>
    <property type="evidence" value="ECO:0007669"/>
    <property type="project" value="UniProtKB-UniRule"/>
</dbReference>
<evidence type="ECO:0000256" key="6">
    <source>
        <dbReference type="PIRSR" id="PIRSR000972-50"/>
    </source>
</evidence>
<reference evidence="10" key="2">
    <citation type="submission" date="2023-05" db="EMBL/GenBank/DDBJ databases">
        <authorList>
            <consortium name="Lawrence Berkeley National Laboratory"/>
            <person name="Steindorff A."/>
            <person name="Hensen N."/>
            <person name="Bonometti L."/>
            <person name="Westerberg I."/>
            <person name="Brannstrom I.O."/>
            <person name="Guillou S."/>
            <person name="Cros-Aarteil S."/>
            <person name="Calhoun S."/>
            <person name="Haridas S."/>
            <person name="Kuo A."/>
            <person name="Mondo S."/>
            <person name="Pangilinan J."/>
            <person name="Riley R."/>
            <person name="Labutti K."/>
            <person name="Andreopoulos B."/>
            <person name="Lipzen A."/>
            <person name="Chen C."/>
            <person name="Yanf M."/>
            <person name="Daum C."/>
            <person name="Ng V."/>
            <person name="Clum A."/>
            <person name="Ohm R."/>
            <person name="Martin F."/>
            <person name="Silar P."/>
            <person name="Natvig D."/>
            <person name="Lalanne C."/>
            <person name="Gautier V."/>
            <person name="Ament-Velasquez S.L."/>
            <person name="Kruys A."/>
            <person name="Hutchinson M.I."/>
            <person name="Powell A.J."/>
            <person name="Barry K."/>
            <person name="Miller A.N."/>
            <person name="Grigoriev I.V."/>
            <person name="Debuchy R."/>
            <person name="Gladieux P."/>
            <person name="Thoren M.H."/>
            <person name="Johannesson H."/>
        </authorList>
    </citation>
    <scope>NUCLEOTIDE SEQUENCE</scope>
    <source>
        <strain evidence="10">CBS 359.72</strain>
    </source>
</reference>